<organism evidence="1 2">
    <name type="scientific">Chitinophaga nivalis</name>
    <dbReference type="NCBI Taxonomy" id="2991709"/>
    <lineage>
        <taxon>Bacteria</taxon>
        <taxon>Pseudomonadati</taxon>
        <taxon>Bacteroidota</taxon>
        <taxon>Chitinophagia</taxon>
        <taxon>Chitinophagales</taxon>
        <taxon>Chitinophagaceae</taxon>
        <taxon>Chitinophaga</taxon>
    </lineage>
</organism>
<evidence type="ECO:0000313" key="2">
    <source>
        <dbReference type="Proteomes" id="UP001207742"/>
    </source>
</evidence>
<dbReference type="Proteomes" id="UP001207742">
    <property type="component" value="Unassembled WGS sequence"/>
</dbReference>
<protein>
    <submittedName>
        <fullName evidence="1">Uncharacterized protein</fullName>
    </submittedName>
</protein>
<sequence length="615" mass="65817">MKRLLILVLLFIHVVTFGQSEPPSQVFYGRLYEFKTALRIDSLLLMPRGDTINIRPSLLAPGAMLYRIQDSSYYGYNGKYWKKLTIGISAAIDSAVYIPNTAVLQYRYTNGTYLAVPTGLVDSLSRRVDSAFLRNDTLFLRRLAGNVPVKITGIPIANITGLTDSLLNKPTLAAADARYAFRTRTLNVAAGAGISVTGGVQNLANNVSWTVTNTGILNQTAVEEAKDFRISGIGYIGALKLGYPLLMTTSAHPKLFISSNAIDAQLARIVQYNNNNDAALDSLGGFIFTRSNNNVVSFTDTTNQYGYVRNGLLLGSIGFAGVNLGASVLAGRPSFGIQMARIISRAESNFTDNVASSGNLSFWTKGSGDAIMSQRMIVTSLGNVGIGAGTPNSTLHVQGSVAFPIRTTNANRTLDGTDYFVNVNNTSNVVITLPTAVGIAGRAYVVKKTTNNANTVTFNTTAGQTIDGSASGVLSLPGNNYGYGIYSDGANWSIKQWYAPPSTFNVTTQAVNTPWQPSTQRLTRVFYNIEITANAIISLGSIGQVFLEISPDGSTGWTSISSGREGVNTGIAITTASTVSLSGIVPRGYYARIRTNNVVGTPTYSSATGFEEYFN</sequence>
<comment type="caution">
    <text evidence="1">The sequence shown here is derived from an EMBL/GenBank/DDBJ whole genome shotgun (WGS) entry which is preliminary data.</text>
</comment>
<keyword evidence="2" id="KW-1185">Reference proteome</keyword>
<reference evidence="1 2" key="1">
    <citation type="submission" date="2022-10" db="EMBL/GenBank/DDBJ databases">
        <title>Chitinophaga nivalis PC15 sp. nov., isolated from Pyeongchang county, South Korea.</title>
        <authorList>
            <person name="Trinh H.N."/>
        </authorList>
    </citation>
    <scope>NUCLEOTIDE SEQUENCE [LARGE SCALE GENOMIC DNA]</scope>
    <source>
        <strain evidence="1 2">PC14</strain>
    </source>
</reference>
<dbReference type="EMBL" id="JAPDNS010000001">
    <property type="protein sequence ID" value="MCW3483817.1"/>
    <property type="molecule type" value="Genomic_DNA"/>
</dbReference>
<proteinExistence type="predicted"/>
<accession>A0ABT3IIM5</accession>
<name>A0ABT3IIM5_9BACT</name>
<evidence type="ECO:0000313" key="1">
    <source>
        <dbReference type="EMBL" id="MCW3483817.1"/>
    </source>
</evidence>
<gene>
    <name evidence="1" type="ORF">OL497_07935</name>
</gene>
<dbReference type="RefSeq" id="WP_264729336.1">
    <property type="nucleotide sequence ID" value="NZ_JAPDNR010000001.1"/>
</dbReference>